<dbReference type="HOGENOM" id="CLU_803277_0_0_5"/>
<accession>F4QP27</accession>
<evidence type="ECO:0000313" key="2">
    <source>
        <dbReference type="EMBL" id="EGF91085.1"/>
    </source>
</evidence>
<feature type="domain" description="PLD phosphodiesterase" evidence="1">
    <location>
        <begin position="72"/>
        <end position="98"/>
    </location>
</feature>
<dbReference type="AlphaFoldDB" id="F4QP27"/>
<reference evidence="3" key="1">
    <citation type="submission" date="2011-03" db="EMBL/GenBank/DDBJ databases">
        <title>Draft genome sequence of Brevundimonas diminuta.</title>
        <authorList>
            <person name="Brown P.J.B."/>
            <person name="Buechlein A."/>
            <person name="Hemmerich C."/>
            <person name="Brun Y.V."/>
        </authorList>
    </citation>
    <scope>NUCLEOTIDE SEQUENCE [LARGE SCALE GENOMIC DNA]</scope>
    <source>
        <strain evidence="3">C19</strain>
    </source>
</reference>
<dbReference type="SUPFAM" id="SSF56024">
    <property type="entry name" value="Phospholipase D/nuclease"/>
    <property type="match status" value="1"/>
</dbReference>
<organism evidence="2 3">
    <name type="scientific">Asticcacaulis biprosthecium C19</name>
    <dbReference type="NCBI Taxonomy" id="715226"/>
    <lineage>
        <taxon>Bacteria</taxon>
        <taxon>Pseudomonadati</taxon>
        <taxon>Pseudomonadota</taxon>
        <taxon>Alphaproteobacteria</taxon>
        <taxon>Caulobacterales</taxon>
        <taxon>Caulobacteraceae</taxon>
        <taxon>Asticcacaulis</taxon>
    </lineage>
</organism>
<dbReference type="GO" id="GO:0006793">
    <property type="term" value="P:phosphorus metabolic process"/>
    <property type="evidence" value="ECO:0007669"/>
    <property type="project" value="UniProtKB-ARBA"/>
</dbReference>
<dbReference type="EMBL" id="GL883078">
    <property type="protein sequence ID" value="EGF91085.1"/>
    <property type="molecule type" value="Genomic_DNA"/>
</dbReference>
<dbReference type="Proteomes" id="UP000006512">
    <property type="component" value="Unassembled WGS sequence"/>
</dbReference>
<dbReference type="RefSeq" id="WP_006273271.1">
    <property type="nucleotide sequence ID" value="NZ_GL883078.1"/>
</dbReference>
<dbReference type="eggNOG" id="ENOG50331YT">
    <property type="taxonomic scope" value="Bacteria"/>
</dbReference>
<dbReference type="OrthoDB" id="7790352at2"/>
<dbReference type="STRING" id="715226.ABI_24980"/>
<evidence type="ECO:0000259" key="1">
    <source>
        <dbReference type="PROSITE" id="PS50035"/>
    </source>
</evidence>
<evidence type="ECO:0000313" key="3">
    <source>
        <dbReference type="Proteomes" id="UP000006512"/>
    </source>
</evidence>
<protein>
    <recommendedName>
        <fullName evidence="1">PLD phosphodiesterase domain-containing protein</fullName>
    </recommendedName>
</protein>
<name>F4QP27_9CAUL</name>
<dbReference type="CDD" id="cd09117">
    <property type="entry name" value="PLDc_Bfil_DEXD_like"/>
    <property type="match status" value="1"/>
</dbReference>
<sequence>MSKFLAGAELSAEISKLLAESGGCHAVAFWGNGAELRLPNKGQGDFRVICNLTSNGTNPYTIEKLKLENVRHSPGLHAKVYIGDQTAIIGSANVSTNGLGSENVAETWLEAGVVVKKTAAIDAWFETLWDDALEISDADLSRAKVLWDRRPPQPVFSFAHFDVEASDLPLLTWSLQVRNPVNNIESVKAKLGLVGEESDEKINTLINNSMEVENEHDKKILTNASWAMFWYMNKSNTIKKGRKPYWFKPGMFFEKTFRDDDNDEPGEYRDSVFPSDDKSLEPFEVDEIFIRSFFATLERPEFFELINLEYKEPWFNKMRLRLTREFWVECKREYLKEAEANERIS</sequence>
<dbReference type="InterPro" id="IPR001736">
    <property type="entry name" value="PLipase_D/transphosphatidylase"/>
</dbReference>
<dbReference type="PROSITE" id="PS50035">
    <property type="entry name" value="PLD"/>
    <property type="match status" value="1"/>
</dbReference>
<dbReference type="GO" id="GO:0003824">
    <property type="term" value="F:catalytic activity"/>
    <property type="evidence" value="ECO:0007669"/>
    <property type="project" value="InterPro"/>
</dbReference>
<keyword evidence="3" id="KW-1185">Reference proteome</keyword>
<gene>
    <name evidence="2" type="ORF">ABI_24980</name>
</gene>
<proteinExistence type="predicted"/>
<dbReference type="Gene3D" id="3.30.870.10">
    <property type="entry name" value="Endonuclease Chain A"/>
    <property type="match status" value="1"/>
</dbReference>